<feature type="compositionally biased region" description="Basic and acidic residues" evidence="6">
    <location>
        <begin position="499"/>
        <end position="532"/>
    </location>
</feature>
<evidence type="ECO:0000259" key="8">
    <source>
        <dbReference type="PROSITE" id="PS50103"/>
    </source>
</evidence>
<evidence type="ECO:0000256" key="2">
    <source>
        <dbReference type="ARBA" id="ARBA00022884"/>
    </source>
</evidence>
<dbReference type="PROSITE" id="PS50103">
    <property type="entry name" value="ZF_C3H1"/>
    <property type="match status" value="1"/>
</dbReference>
<dbReference type="InterPro" id="IPR000571">
    <property type="entry name" value="Znf_CCCH"/>
</dbReference>
<gene>
    <name evidence="9" type="ORF">IWX46DRAFT_655266</name>
</gene>
<dbReference type="PROSITE" id="PS50102">
    <property type="entry name" value="RRM"/>
    <property type="match status" value="1"/>
</dbReference>
<dbReference type="SMART" id="SM00360">
    <property type="entry name" value="RRM"/>
    <property type="match status" value="1"/>
</dbReference>
<dbReference type="InterPro" id="IPR000504">
    <property type="entry name" value="RRM_dom"/>
</dbReference>
<feature type="region of interest" description="Disordered" evidence="6">
    <location>
        <begin position="475"/>
        <end position="532"/>
    </location>
</feature>
<dbReference type="InterPro" id="IPR012677">
    <property type="entry name" value="Nucleotide-bd_a/b_plait_sf"/>
</dbReference>
<feature type="compositionally biased region" description="Basic and acidic residues" evidence="6">
    <location>
        <begin position="571"/>
        <end position="586"/>
    </location>
</feature>
<feature type="compositionally biased region" description="Low complexity" evidence="6">
    <location>
        <begin position="548"/>
        <end position="568"/>
    </location>
</feature>
<comment type="caution">
    <text evidence="9">The sequence shown here is derived from an EMBL/GenBank/DDBJ whole genome shotgun (WGS) entry which is preliminary data.</text>
</comment>
<dbReference type="InterPro" id="IPR002483">
    <property type="entry name" value="PWI_dom"/>
</dbReference>
<accession>A0ABR1MHZ2</accession>
<feature type="domain" description="RRM" evidence="7">
    <location>
        <begin position="397"/>
        <end position="469"/>
    </location>
</feature>
<dbReference type="Gene3D" id="1.20.1390.10">
    <property type="entry name" value="PWI domain"/>
    <property type="match status" value="1"/>
</dbReference>
<feature type="compositionally biased region" description="Basic and acidic residues" evidence="6">
    <location>
        <begin position="823"/>
        <end position="832"/>
    </location>
</feature>
<feature type="compositionally biased region" description="Gly residues" evidence="6">
    <location>
        <begin position="623"/>
        <end position="634"/>
    </location>
</feature>
<feature type="region of interest" description="Disordered" evidence="6">
    <location>
        <begin position="244"/>
        <end position="269"/>
    </location>
</feature>
<dbReference type="PANTHER" id="PTHR14398">
    <property type="entry name" value="RNA RECOGNITION RRM/RNP DOMAIN"/>
    <property type="match status" value="1"/>
</dbReference>
<feature type="compositionally biased region" description="Polar residues" evidence="6">
    <location>
        <begin position="104"/>
        <end position="125"/>
    </location>
</feature>
<keyword evidence="2 4" id="KW-0694">RNA-binding</keyword>
<feature type="region of interest" description="Disordered" evidence="6">
    <location>
        <begin position="348"/>
        <end position="394"/>
    </location>
</feature>
<name>A0ABR1MHZ2_9PEZI</name>
<comment type="function">
    <text evidence="3">May be involved in the turnover of nuclear polyadenylated (pA+) RNA.</text>
</comment>
<dbReference type="SUPFAM" id="SSF54928">
    <property type="entry name" value="RNA-binding domain, RBD"/>
    <property type="match status" value="1"/>
</dbReference>
<proteinExistence type="predicted"/>
<dbReference type="PANTHER" id="PTHR14398:SF0">
    <property type="entry name" value="ZINC FINGER PROTEIN SWM"/>
    <property type="match status" value="1"/>
</dbReference>
<dbReference type="InterPro" id="IPR045137">
    <property type="entry name" value="RBM26/27"/>
</dbReference>
<feature type="region of interest" description="Disordered" evidence="6">
    <location>
        <begin position="81"/>
        <end position="158"/>
    </location>
</feature>
<dbReference type="EMBL" id="JBBPDW010000010">
    <property type="protein sequence ID" value="KAK7548850.1"/>
    <property type="molecule type" value="Genomic_DNA"/>
</dbReference>
<dbReference type="Pfam" id="PF01480">
    <property type="entry name" value="PWI"/>
    <property type="match status" value="1"/>
</dbReference>
<dbReference type="SUPFAM" id="SSF101233">
    <property type="entry name" value="PWI domain"/>
    <property type="match status" value="1"/>
</dbReference>
<evidence type="ECO:0000313" key="10">
    <source>
        <dbReference type="Proteomes" id="UP001365128"/>
    </source>
</evidence>
<dbReference type="InterPro" id="IPR035979">
    <property type="entry name" value="RBD_domain_sf"/>
</dbReference>
<feature type="compositionally biased region" description="Acidic residues" evidence="6">
    <location>
        <begin position="836"/>
        <end position="847"/>
    </location>
</feature>
<dbReference type="Gene3D" id="3.30.70.330">
    <property type="match status" value="1"/>
</dbReference>
<evidence type="ECO:0000256" key="5">
    <source>
        <dbReference type="PROSITE-ProRule" id="PRU00723"/>
    </source>
</evidence>
<dbReference type="Pfam" id="PF00076">
    <property type="entry name" value="RRM_1"/>
    <property type="match status" value="1"/>
</dbReference>
<protein>
    <submittedName>
        <fullName evidence="9">Uncharacterized protein</fullName>
    </submittedName>
</protein>
<feature type="region of interest" description="Disordered" evidence="6">
    <location>
        <begin position="548"/>
        <end position="645"/>
    </location>
</feature>
<feature type="zinc finger region" description="C3H1-type" evidence="5">
    <location>
        <begin position="264"/>
        <end position="292"/>
    </location>
</feature>
<sequence length="847" mass="91770">MHIDEAESAQLKKWIVKRLEDISDADSDVLADYVLALVKSEDPDEQVRTNCLENLEDFLHDHAAPFVDDVLNAIRTKSFDASNNLPQPQPSVPTGPAFNPPTGPASTTRRPSNQFQNGFPNNNADQSRKRTWGDRAGSEQRDPQDSHYGRGVGGDRAIKQMRRGNYQGGAGRGGRLGGDVGIAGPPGLGQFSTPPAQNPSQMSHMPNPPPGLPQFNPNDPLSTMLAMQALGLAAPNIPGMPQLPNSFGQGAQQPGYPQPGQSPARTGQRCRDYDTKGFCALGSICPFEHGTDPIIVPADGATHFSINPSRRCLQLLELQQSSANPNDIPITNSRIPEYDPKNAAIDTERALNGHGSDRRHGDRGRGSRHRGRGEGGRGRGGRAAFSSAGPNHDRSITTIVVEQIPEEKFTEDAVREFFSEFGSIEEISMQPYKRLALVKYEDYYSARRAYDSPKVIFDNRFVKVYWYKPEQHKEEFHGANGQGSDGASAKPDEEMVDIEEVKRRQEEAQKIHDEKQKQLQETEKQKAEVAEKLKAHAEERKKLLEMLASKASKSASPPTSAKAMSPSTDAPAKDGDAASASEEKSSQTEALKLKLAQLEAEAESMGLSPDDPHTSSSHRGRGGRGAFRGRGGWAPRGRGYDPSYHRGSYRGRGGFSGSPYGGARAGAVKRLDNRPKRIVVKIGDGDGEWTGERDEALRSHLFNNFDFESVEPYPDAKNAQVVSFKERYVAENFMHQTTNIPSIGPVTLSWAPNPPISVSPTLPDPTFPSSTSTPAAVAANAAAAKQLDPSATVAADEDVAMGGGGGGGGVGEVDADVAMPQQREADHQHENLDNLDVADDDDRWMAA</sequence>
<dbReference type="Proteomes" id="UP001365128">
    <property type="component" value="Unassembled WGS sequence"/>
</dbReference>
<feature type="compositionally biased region" description="Low complexity" evidence="6">
    <location>
        <begin position="248"/>
        <end position="263"/>
    </location>
</feature>
<keyword evidence="5" id="KW-0479">Metal-binding</keyword>
<organism evidence="9 10">
    <name type="scientific">Phyllosticta citricarpa</name>
    <dbReference type="NCBI Taxonomy" id="55181"/>
    <lineage>
        <taxon>Eukaryota</taxon>
        <taxon>Fungi</taxon>
        <taxon>Dikarya</taxon>
        <taxon>Ascomycota</taxon>
        <taxon>Pezizomycotina</taxon>
        <taxon>Dothideomycetes</taxon>
        <taxon>Dothideomycetes incertae sedis</taxon>
        <taxon>Botryosphaeriales</taxon>
        <taxon>Phyllostictaceae</taxon>
        <taxon>Phyllosticta</taxon>
    </lineage>
</organism>
<feature type="compositionally biased region" description="Basic and acidic residues" evidence="6">
    <location>
        <begin position="126"/>
        <end position="148"/>
    </location>
</feature>
<keyword evidence="5" id="KW-0862">Zinc</keyword>
<keyword evidence="5" id="KW-0863">Zinc-finger</keyword>
<feature type="compositionally biased region" description="Low complexity" evidence="6">
    <location>
        <begin position="589"/>
        <end position="599"/>
    </location>
</feature>
<evidence type="ECO:0000313" key="9">
    <source>
        <dbReference type="EMBL" id="KAK7548850.1"/>
    </source>
</evidence>
<dbReference type="CDD" id="cd12257">
    <property type="entry name" value="RRM1_RBM26_like"/>
    <property type="match status" value="1"/>
</dbReference>
<feature type="compositionally biased region" description="Basic and acidic residues" evidence="6">
    <location>
        <begin position="348"/>
        <end position="365"/>
    </location>
</feature>
<feature type="compositionally biased region" description="Gly residues" evidence="6">
    <location>
        <begin position="801"/>
        <end position="811"/>
    </location>
</feature>
<keyword evidence="10" id="KW-1185">Reference proteome</keyword>
<feature type="compositionally biased region" description="Pro residues" evidence="6">
    <location>
        <begin position="87"/>
        <end position="103"/>
    </location>
</feature>
<reference evidence="9 10" key="1">
    <citation type="submission" date="2024-04" db="EMBL/GenBank/DDBJ databases">
        <title>Phyllosticta paracitricarpa is synonymous to the EU quarantine fungus P. citricarpa based on phylogenomic analyses.</title>
        <authorList>
            <consortium name="Lawrence Berkeley National Laboratory"/>
            <person name="Van Ingen-Buijs V.A."/>
            <person name="Van Westerhoven A.C."/>
            <person name="Haridas S."/>
            <person name="Skiadas P."/>
            <person name="Martin F."/>
            <person name="Groenewald J.Z."/>
            <person name="Crous P.W."/>
            <person name="Seidl M.F."/>
        </authorList>
    </citation>
    <scope>NUCLEOTIDE SEQUENCE [LARGE SCALE GENOMIC DNA]</scope>
    <source>
        <strain evidence="9 10">CBS 122670</strain>
    </source>
</reference>
<evidence type="ECO:0000256" key="6">
    <source>
        <dbReference type="SAM" id="MobiDB-lite"/>
    </source>
</evidence>
<evidence type="ECO:0000256" key="3">
    <source>
        <dbReference type="ARBA" id="ARBA00043866"/>
    </source>
</evidence>
<feature type="region of interest" description="Disordered" evidence="6">
    <location>
        <begin position="780"/>
        <end position="847"/>
    </location>
</feature>
<evidence type="ECO:0000256" key="4">
    <source>
        <dbReference type="PROSITE-ProRule" id="PRU00176"/>
    </source>
</evidence>
<evidence type="ECO:0000256" key="1">
    <source>
        <dbReference type="ARBA" id="ARBA00022664"/>
    </source>
</evidence>
<dbReference type="InterPro" id="IPR036483">
    <property type="entry name" value="PWI_dom_sf"/>
</dbReference>
<feature type="domain" description="C3H1-type" evidence="8">
    <location>
        <begin position="264"/>
        <end position="292"/>
    </location>
</feature>
<evidence type="ECO:0000259" key="7">
    <source>
        <dbReference type="PROSITE" id="PS50102"/>
    </source>
</evidence>
<keyword evidence="1" id="KW-0507">mRNA processing</keyword>